<dbReference type="InterPro" id="IPR020568">
    <property type="entry name" value="Ribosomal_Su5_D2-typ_SF"/>
</dbReference>
<dbReference type="PROSITE" id="PS00360">
    <property type="entry name" value="RIBOSOMAL_S9"/>
    <property type="match status" value="1"/>
</dbReference>
<comment type="similarity">
    <text evidence="1 5 6">Belongs to the universal ribosomal protein uS9 family.</text>
</comment>
<evidence type="ECO:0000256" key="1">
    <source>
        <dbReference type="ARBA" id="ARBA00005251"/>
    </source>
</evidence>
<dbReference type="PANTHER" id="PTHR21569:SF1">
    <property type="entry name" value="SMALL RIBOSOMAL SUBUNIT PROTEIN US9M"/>
    <property type="match status" value="1"/>
</dbReference>
<keyword evidence="9" id="KW-1185">Reference proteome</keyword>
<dbReference type="GO" id="GO:0006412">
    <property type="term" value="P:translation"/>
    <property type="evidence" value="ECO:0007669"/>
    <property type="project" value="UniProtKB-UniRule"/>
</dbReference>
<name>A0A518CCW7_9BACT</name>
<dbReference type="InterPro" id="IPR000754">
    <property type="entry name" value="Ribosomal_uS9"/>
</dbReference>
<dbReference type="PANTHER" id="PTHR21569">
    <property type="entry name" value="RIBOSOMAL PROTEIN S9"/>
    <property type="match status" value="1"/>
</dbReference>
<proteinExistence type="inferred from homology"/>
<dbReference type="GO" id="GO:0022627">
    <property type="term" value="C:cytosolic small ribosomal subunit"/>
    <property type="evidence" value="ECO:0007669"/>
    <property type="project" value="TreeGrafter"/>
</dbReference>
<dbReference type="SUPFAM" id="SSF54211">
    <property type="entry name" value="Ribosomal protein S5 domain 2-like"/>
    <property type="match status" value="1"/>
</dbReference>
<dbReference type="HAMAP" id="MF_00532_B">
    <property type="entry name" value="Ribosomal_uS9_B"/>
    <property type="match status" value="1"/>
</dbReference>
<feature type="compositionally biased region" description="Low complexity" evidence="7">
    <location>
        <begin position="16"/>
        <end position="37"/>
    </location>
</feature>
<evidence type="ECO:0000256" key="6">
    <source>
        <dbReference type="RuleBase" id="RU003815"/>
    </source>
</evidence>
<sequence>MSTADPQTEDVQNEGTEATAVETTTTETVEATPAPVEHVVKTDPKTGEHLGTGRRKSGVARVRVKAGTGKIVINDRELAEYFPHEQDQNAVMAPIRDSGYEGKIDVRILVTGGGPTGQSGACRMGLGRALLSMDAEVGHQLKDNGHLTRDSRMKERKKYGLHGARRGTQFSKR</sequence>
<dbReference type="KEGG" id="bvo:Pan97_41330"/>
<dbReference type="FunFam" id="3.30.230.10:FF:000001">
    <property type="entry name" value="30S ribosomal protein S9"/>
    <property type="match status" value="1"/>
</dbReference>
<keyword evidence="3 5" id="KW-0687">Ribonucleoprotein</keyword>
<evidence type="ECO:0000313" key="8">
    <source>
        <dbReference type="EMBL" id="QDU77073.1"/>
    </source>
</evidence>
<evidence type="ECO:0000256" key="7">
    <source>
        <dbReference type="SAM" id="MobiDB-lite"/>
    </source>
</evidence>
<dbReference type="EMBL" id="CP036289">
    <property type="protein sequence ID" value="QDU77073.1"/>
    <property type="molecule type" value="Genomic_DNA"/>
</dbReference>
<dbReference type="GO" id="GO:0003723">
    <property type="term" value="F:RNA binding"/>
    <property type="evidence" value="ECO:0007669"/>
    <property type="project" value="TreeGrafter"/>
</dbReference>
<dbReference type="Proteomes" id="UP000318626">
    <property type="component" value="Chromosome"/>
</dbReference>
<dbReference type="Gene3D" id="3.30.230.10">
    <property type="match status" value="1"/>
</dbReference>
<dbReference type="OrthoDB" id="9803965at2"/>
<feature type="region of interest" description="Disordered" evidence="7">
    <location>
        <begin position="1"/>
        <end position="57"/>
    </location>
</feature>
<dbReference type="InterPro" id="IPR023035">
    <property type="entry name" value="Ribosomal_uS9_bac/plastid"/>
</dbReference>
<gene>
    <name evidence="5 8" type="primary">rpsI</name>
    <name evidence="8" type="ORF">Pan97_41330</name>
</gene>
<protein>
    <recommendedName>
        <fullName evidence="4 5">Small ribosomal subunit protein uS9</fullName>
    </recommendedName>
</protein>
<evidence type="ECO:0000313" key="9">
    <source>
        <dbReference type="Proteomes" id="UP000318626"/>
    </source>
</evidence>
<feature type="compositionally biased region" description="Basic residues" evidence="7">
    <location>
        <begin position="154"/>
        <end position="173"/>
    </location>
</feature>
<keyword evidence="2 5" id="KW-0689">Ribosomal protein</keyword>
<accession>A0A518CCW7</accession>
<organism evidence="8 9">
    <name type="scientific">Bremerella volcania</name>
    <dbReference type="NCBI Taxonomy" id="2527984"/>
    <lineage>
        <taxon>Bacteria</taxon>
        <taxon>Pseudomonadati</taxon>
        <taxon>Planctomycetota</taxon>
        <taxon>Planctomycetia</taxon>
        <taxon>Pirellulales</taxon>
        <taxon>Pirellulaceae</taxon>
        <taxon>Bremerella</taxon>
    </lineage>
</organism>
<dbReference type="NCBIfam" id="NF001099">
    <property type="entry name" value="PRK00132.1"/>
    <property type="match status" value="1"/>
</dbReference>
<feature type="region of interest" description="Disordered" evidence="7">
    <location>
        <begin position="147"/>
        <end position="173"/>
    </location>
</feature>
<feature type="compositionally biased region" description="Basic and acidic residues" evidence="7">
    <location>
        <begin position="38"/>
        <end position="48"/>
    </location>
</feature>
<evidence type="ECO:0000256" key="4">
    <source>
        <dbReference type="ARBA" id="ARBA00035259"/>
    </source>
</evidence>
<reference evidence="9" key="1">
    <citation type="submission" date="2019-02" db="EMBL/GenBank/DDBJ databases">
        <title>Deep-cultivation of Planctomycetes and their phenomic and genomic characterization uncovers novel biology.</title>
        <authorList>
            <person name="Wiegand S."/>
            <person name="Jogler M."/>
            <person name="Boedeker C."/>
            <person name="Pinto D."/>
            <person name="Vollmers J."/>
            <person name="Rivas-Marin E."/>
            <person name="Kohn T."/>
            <person name="Peeters S.H."/>
            <person name="Heuer A."/>
            <person name="Rast P."/>
            <person name="Oberbeckmann S."/>
            <person name="Bunk B."/>
            <person name="Jeske O."/>
            <person name="Meyerdierks A."/>
            <person name="Storesund J.E."/>
            <person name="Kallscheuer N."/>
            <person name="Luecker S."/>
            <person name="Lage O.M."/>
            <person name="Pohl T."/>
            <person name="Merkel B.J."/>
            <person name="Hornburger P."/>
            <person name="Mueller R.-W."/>
            <person name="Bruemmer F."/>
            <person name="Labrenz M."/>
            <person name="Spormann A.M."/>
            <person name="Op den Camp H."/>
            <person name="Overmann J."/>
            <person name="Amann R."/>
            <person name="Jetten M.S.M."/>
            <person name="Mascher T."/>
            <person name="Medema M.H."/>
            <person name="Devos D.P."/>
            <person name="Kaster A.-K."/>
            <person name="Ovreas L."/>
            <person name="Rohde M."/>
            <person name="Galperin M.Y."/>
            <person name="Jogler C."/>
        </authorList>
    </citation>
    <scope>NUCLEOTIDE SEQUENCE [LARGE SCALE GENOMIC DNA]</scope>
    <source>
        <strain evidence="9">Pan97</strain>
    </source>
</reference>
<evidence type="ECO:0000256" key="2">
    <source>
        <dbReference type="ARBA" id="ARBA00022980"/>
    </source>
</evidence>
<dbReference type="InterPro" id="IPR014721">
    <property type="entry name" value="Ribsml_uS5_D2-typ_fold_subgr"/>
</dbReference>
<dbReference type="AlphaFoldDB" id="A0A518CCW7"/>
<dbReference type="InterPro" id="IPR020574">
    <property type="entry name" value="Ribosomal_uS9_CS"/>
</dbReference>
<dbReference type="GO" id="GO:0003735">
    <property type="term" value="F:structural constituent of ribosome"/>
    <property type="evidence" value="ECO:0007669"/>
    <property type="project" value="InterPro"/>
</dbReference>
<evidence type="ECO:0000256" key="5">
    <source>
        <dbReference type="HAMAP-Rule" id="MF_00532"/>
    </source>
</evidence>
<evidence type="ECO:0000256" key="3">
    <source>
        <dbReference type="ARBA" id="ARBA00023274"/>
    </source>
</evidence>
<dbReference type="Pfam" id="PF00380">
    <property type="entry name" value="Ribosomal_S9"/>
    <property type="match status" value="1"/>
</dbReference>